<dbReference type="PANTHER" id="PTHR43877:SF2">
    <property type="entry name" value="AMINOALKYLPHOSPHONATE N-ACETYLTRANSFERASE-RELATED"/>
    <property type="match status" value="1"/>
</dbReference>
<reference evidence="6" key="1">
    <citation type="submission" date="2016-10" db="EMBL/GenBank/DDBJ databases">
        <authorList>
            <person name="Varghese N."/>
            <person name="Submissions S."/>
        </authorList>
    </citation>
    <scope>NUCLEOTIDE SEQUENCE [LARGE SCALE GENOMIC DNA]</scope>
    <source>
        <strain evidence="6">CGMCC 4.3147</strain>
    </source>
</reference>
<feature type="region of interest" description="Disordered" evidence="3">
    <location>
        <begin position="138"/>
        <end position="161"/>
    </location>
</feature>
<dbReference type="Gene3D" id="3.40.630.30">
    <property type="match status" value="1"/>
</dbReference>
<dbReference type="CDD" id="cd04301">
    <property type="entry name" value="NAT_SF"/>
    <property type="match status" value="1"/>
</dbReference>
<keyword evidence="6" id="KW-1185">Reference proteome</keyword>
<evidence type="ECO:0000256" key="1">
    <source>
        <dbReference type="ARBA" id="ARBA00022679"/>
    </source>
</evidence>
<dbReference type="PANTHER" id="PTHR43877">
    <property type="entry name" value="AMINOALKYLPHOSPHONATE N-ACETYLTRANSFERASE-RELATED-RELATED"/>
    <property type="match status" value="1"/>
</dbReference>
<protein>
    <submittedName>
        <fullName evidence="5">Ribosomal protein S18 acetylase RimI</fullName>
    </submittedName>
</protein>
<evidence type="ECO:0000313" key="5">
    <source>
        <dbReference type="EMBL" id="SDL66385.1"/>
    </source>
</evidence>
<sequence length="161" mass="16879">MLIRPVRTADADAVAVLLGQLGYPQHEGVAARLEAWHADPSSAAFAPESEDGVLGVIAVHVCPYFERPGAWGRIVALVVAETARGQGVGARLVAAAESFAAARGCERMEVTSNDRRADAHAFYEARGYTVQNGRSSRFLRDLDAPGPGTPGLSGPAGAARR</sequence>
<dbReference type="RefSeq" id="WP_091053888.1">
    <property type="nucleotide sequence ID" value="NZ_FNGF01000008.1"/>
</dbReference>
<dbReference type="SUPFAM" id="SSF55729">
    <property type="entry name" value="Acyl-CoA N-acyltransferases (Nat)"/>
    <property type="match status" value="1"/>
</dbReference>
<dbReference type="PROSITE" id="PS51186">
    <property type="entry name" value="GNAT"/>
    <property type="match status" value="1"/>
</dbReference>
<accession>A0A1G9LY85</accession>
<keyword evidence="5" id="KW-0689">Ribosomal protein</keyword>
<dbReference type="EMBL" id="FNGF01000008">
    <property type="protein sequence ID" value="SDL66385.1"/>
    <property type="molecule type" value="Genomic_DNA"/>
</dbReference>
<evidence type="ECO:0000313" key="6">
    <source>
        <dbReference type="Proteomes" id="UP000198662"/>
    </source>
</evidence>
<evidence type="ECO:0000259" key="4">
    <source>
        <dbReference type="PROSITE" id="PS51186"/>
    </source>
</evidence>
<dbReference type="GO" id="GO:0016747">
    <property type="term" value="F:acyltransferase activity, transferring groups other than amino-acyl groups"/>
    <property type="evidence" value="ECO:0007669"/>
    <property type="project" value="InterPro"/>
</dbReference>
<evidence type="ECO:0000256" key="3">
    <source>
        <dbReference type="SAM" id="MobiDB-lite"/>
    </source>
</evidence>
<keyword evidence="1" id="KW-0808">Transferase</keyword>
<gene>
    <name evidence="5" type="ORF">SAMN05216298_4696</name>
</gene>
<keyword evidence="5" id="KW-0687">Ribonucleoprotein</keyword>
<dbReference type="InterPro" id="IPR000182">
    <property type="entry name" value="GNAT_dom"/>
</dbReference>
<dbReference type="GO" id="GO:0005840">
    <property type="term" value="C:ribosome"/>
    <property type="evidence" value="ECO:0007669"/>
    <property type="project" value="UniProtKB-KW"/>
</dbReference>
<evidence type="ECO:0000256" key="2">
    <source>
        <dbReference type="ARBA" id="ARBA00023315"/>
    </source>
</evidence>
<feature type="domain" description="N-acetyltransferase" evidence="4">
    <location>
        <begin position="1"/>
        <end position="145"/>
    </location>
</feature>
<dbReference type="Proteomes" id="UP000198662">
    <property type="component" value="Unassembled WGS sequence"/>
</dbReference>
<keyword evidence="2" id="KW-0012">Acyltransferase</keyword>
<dbReference type="InterPro" id="IPR050832">
    <property type="entry name" value="Bact_Acetyltransf"/>
</dbReference>
<dbReference type="AlphaFoldDB" id="A0A1G9LY85"/>
<organism evidence="5 6">
    <name type="scientific">Glycomyces sambucus</name>
    <dbReference type="NCBI Taxonomy" id="380244"/>
    <lineage>
        <taxon>Bacteria</taxon>
        <taxon>Bacillati</taxon>
        <taxon>Actinomycetota</taxon>
        <taxon>Actinomycetes</taxon>
        <taxon>Glycomycetales</taxon>
        <taxon>Glycomycetaceae</taxon>
        <taxon>Glycomyces</taxon>
    </lineage>
</organism>
<dbReference type="InterPro" id="IPR016181">
    <property type="entry name" value="Acyl_CoA_acyltransferase"/>
</dbReference>
<proteinExistence type="predicted"/>
<dbReference type="OrthoDB" id="9789603at2"/>
<dbReference type="STRING" id="380244.SAMN05216298_4696"/>
<dbReference type="Pfam" id="PF00583">
    <property type="entry name" value="Acetyltransf_1"/>
    <property type="match status" value="1"/>
</dbReference>
<name>A0A1G9LY85_9ACTN</name>